<dbReference type="RefSeq" id="WP_285066083.1">
    <property type="nucleotide sequence ID" value="NZ_JASOOE010000011.1"/>
</dbReference>
<evidence type="ECO:0000256" key="1">
    <source>
        <dbReference type="SAM" id="MobiDB-lite"/>
    </source>
</evidence>
<feature type="compositionally biased region" description="Basic and acidic residues" evidence="1">
    <location>
        <begin position="86"/>
        <end position="97"/>
    </location>
</feature>
<dbReference type="AlphaFoldDB" id="A0AAJ1Q4Q5"/>
<dbReference type="CDD" id="cd02966">
    <property type="entry name" value="TlpA_like_family"/>
    <property type="match status" value="1"/>
</dbReference>
<evidence type="ECO:0000259" key="2">
    <source>
        <dbReference type="PROSITE" id="PS51352"/>
    </source>
</evidence>
<feature type="region of interest" description="Disordered" evidence="1">
    <location>
        <begin position="29"/>
        <end position="130"/>
    </location>
</feature>
<dbReference type="Gene3D" id="3.40.30.10">
    <property type="entry name" value="Glutaredoxin"/>
    <property type="match status" value="1"/>
</dbReference>
<dbReference type="Proteomes" id="UP001229251">
    <property type="component" value="Unassembled WGS sequence"/>
</dbReference>
<dbReference type="PANTHER" id="PTHR42852">
    <property type="entry name" value="THIOL:DISULFIDE INTERCHANGE PROTEIN DSBE"/>
    <property type="match status" value="1"/>
</dbReference>
<comment type="caution">
    <text evidence="3">The sequence shown here is derived from an EMBL/GenBank/DDBJ whole genome shotgun (WGS) entry which is preliminary data.</text>
</comment>
<dbReference type="InterPro" id="IPR036249">
    <property type="entry name" value="Thioredoxin-like_sf"/>
</dbReference>
<proteinExistence type="predicted"/>
<dbReference type="GO" id="GO:0016491">
    <property type="term" value="F:oxidoreductase activity"/>
    <property type="evidence" value="ECO:0007669"/>
    <property type="project" value="InterPro"/>
</dbReference>
<evidence type="ECO:0000313" key="4">
    <source>
        <dbReference type="Proteomes" id="UP001229251"/>
    </source>
</evidence>
<accession>A0AAJ1Q4Q5</accession>
<dbReference type="PANTHER" id="PTHR42852:SF17">
    <property type="entry name" value="THIOREDOXIN-LIKE PROTEIN HI_1115"/>
    <property type="match status" value="1"/>
</dbReference>
<dbReference type="EMBL" id="JASOOE010000011">
    <property type="protein sequence ID" value="MDK7187627.1"/>
    <property type="molecule type" value="Genomic_DNA"/>
</dbReference>
<dbReference type="SUPFAM" id="SSF52833">
    <property type="entry name" value="Thioredoxin-like"/>
    <property type="match status" value="1"/>
</dbReference>
<feature type="compositionally biased region" description="Low complexity" evidence="1">
    <location>
        <begin position="30"/>
        <end position="69"/>
    </location>
</feature>
<sequence length="275" mass="31117">MNKRLMYLGLSLVALLLIASGFYRHYQNGDSSDPLTSSQTTSTTTTSLETTKTTETSPETTKTTGMSQETSKKSETTKTTGTSQETSKKSETTKTTERTSTSKTTSTSKEGSSAKKTSEDDEEASMSKADFLASIEPKNFRFTDQEDEMVDFVKDSKGKPAVVNIWATWCNPCRQEMPEFQKVWEEYQDDVNFYLVNALDSKPTETKEKVEDFLEELNFKMPIYYDYHLKTMAVANAVFFPTTLFIDSEGQVVHYQFGQMDQAAIEEQLQKLLKD</sequence>
<reference evidence="3" key="1">
    <citation type="submission" date="2023-05" db="EMBL/GenBank/DDBJ databases">
        <title>Cataloging the Phylogenetic Diversity of Human Bladder Bacteria.</title>
        <authorList>
            <person name="Du J."/>
        </authorList>
    </citation>
    <scope>NUCLEOTIDE SEQUENCE</scope>
    <source>
        <strain evidence="3">UMB1231</strain>
    </source>
</reference>
<feature type="compositionally biased region" description="Low complexity" evidence="1">
    <location>
        <begin position="98"/>
        <end position="111"/>
    </location>
</feature>
<dbReference type="InterPro" id="IPR013740">
    <property type="entry name" value="Redoxin"/>
</dbReference>
<dbReference type="PROSITE" id="PS51352">
    <property type="entry name" value="THIOREDOXIN_2"/>
    <property type="match status" value="1"/>
</dbReference>
<dbReference type="InterPro" id="IPR013766">
    <property type="entry name" value="Thioredoxin_domain"/>
</dbReference>
<dbReference type="Pfam" id="PF08534">
    <property type="entry name" value="Redoxin"/>
    <property type="match status" value="1"/>
</dbReference>
<protein>
    <submittedName>
        <fullName evidence="3">TlpA disulfide reductase family protein</fullName>
    </submittedName>
</protein>
<evidence type="ECO:0000313" key="3">
    <source>
        <dbReference type="EMBL" id="MDK7187627.1"/>
    </source>
</evidence>
<organism evidence="3 4">
    <name type="scientific">Facklamia hominis</name>
    <dbReference type="NCBI Taxonomy" id="178214"/>
    <lineage>
        <taxon>Bacteria</taxon>
        <taxon>Bacillati</taxon>
        <taxon>Bacillota</taxon>
        <taxon>Bacilli</taxon>
        <taxon>Lactobacillales</taxon>
        <taxon>Aerococcaceae</taxon>
        <taxon>Facklamia</taxon>
    </lineage>
</organism>
<dbReference type="InterPro" id="IPR050553">
    <property type="entry name" value="Thioredoxin_ResA/DsbE_sf"/>
</dbReference>
<name>A0AAJ1Q4Q5_9LACT</name>
<feature type="domain" description="Thioredoxin" evidence="2">
    <location>
        <begin position="131"/>
        <end position="274"/>
    </location>
</feature>
<gene>
    <name evidence="3" type="ORF">QP433_06505</name>
</gene>